<dbReference type="InterPro" id="IPR008136">
    <property type="entry name" value="CinA_C"/>
</dbReference>
<evidence type="ECO:0000259" key="2">
    <source>
        <dbReference type="SMART" id="SM00852"/>
    </source>
</evidence>
<dbReference type="NCBIfam" id="TIGR00200">
    <property type="entry name" value="cinA_nterm"/>
    <property type="match status" value="1"/>
</dbReference>
<dbReference type="Gene3D" id="3.30.70.2860">
    <property type="match status" value="1"/>
</dbReference>
<dbReference type="PANTHER" id="PTHR13939">
    <property type="entry name" value="NICOTINAMIDE-NUCLEOTIDE AMIDOHYDROLASE PNCC"/>
    <property type="match status" value="1"/>
</dbReference>
<dbReference type="PIRSF" id="PIRSF006728">
    <property type="entry name" value="CinA"/>
    <property type="match status" value="1"/>
</dbReference>
<dbReference type="Pfam" id="PF02464">
    <property type="entry name" value="CinA"/>
    <property type="match status" value="1"/>
</dbReference>
<dbReference type="InterPro" id="IPR001453">
    <property type="entry name" value="MoaB/Mog_dom"/>
</dbReference>
<sequence length="414" mass="44416">MRAEIISCGTELLLGQITDTNATYLAQSLSGLGIDLYFVSQVGDNLERIVETLRRAWERSDLIIMTGGLGPTEDDLTREAISTLLGESMQVDPKLEAELRAWFAARGVQMPERNVKQATLIPSARPLPNPLGTAPGWWVEKAGRIIVAMPGVPREMYRMWEAEVIPRLSPYTGGLIFTRILRVTGLGESTVEQRLEAFIHASNPTVATYAKSDAVDVRVTAKAASREEAERLVSETEAGIRAVLGDYIFGVDKETLPGVVGAMLVERGQTLAVMESFTGGLLSSVITDVPGSSRYFRGGLVAYGRAAALELGLAPELVEQAGLVSEATARAMAQLARQRLGADYGIGITGVAGPEPFEQKPAGTLVLAIAGPAGFVTSSGSGWRGSREDQKYRSALSALNLLRLHLLGHKKAQQ</sequence>
<dbReference type="InterPro" id="IPR008135">
    <property type="entry name" value="Competence-induced_CinA"/>
</dbReference>
<gene>
    <name evidence="3" type="primary">cinA</name>
    <name evidence="3" type="ORF">KTA_07370</name>
</gene>
<accession>A0A455SYF1</accession>
<dbReference type="CDD" id="cd00885">
    <property type="entry name" value="cinA"/>
    <property type="match status" value="1"/>
</dbReference>
<dbReference type="SUPFAM" id="SSF142433">
    <property type="entry name" value="CinA-like"/>
    <property type="match status" value="1"/>
</dbReference>
<dbReference type="NCBIfam" id="TIGR00199">
    <property type="entry name" value="PncC_domain"/>
    <property type="match status" value="1"/>
</dbReference>
<organism evidence="3">
    <name type="scientific">Thermogemmatispora argillosa</name>
    <dbReference type="NCBI Taxonomy" id="2045280"/>
    <lineage>
        <taxon>Bacteria</taxon>
        <taxon>Bacillati</taxon>
        <taxon>Chloroflexota</taxon>
        <taxon>Ktedonobacteria</taxon>
        <taxon>Thermogemmatisporales</taxon>
        <taxon>Thermogemmatisporaceae</taxon>
        <taxon>Thermogemmatispora</taxon>
    </lineage>
</organism>
<dbReference type="Pfam" id="PF18146">
    <property type="entry name" value="CinA_KH"/>
    <property type="match status" value="1"/>
</dbReference>
<proteinExistence type="inferred from homology"/>
<dbReference type="HAMAP" id="MF_00226_B">
    <property type="entry name" value="CinA_B"/>
    <property type="match status" value="1"/>
</dbReference>
<comment type="similarity">
    <text evidence="1">Belongs to the CinA family.</text>
</comment>
<dbReference type="NCBIfam" id="TIGR00177">
    <property type="entry name" value="molyb_syn"/>
    <property type="match status" value="1"/>
</dbReference>
<evidence type="ECO:0000256" key="1">
    <source>
        <dbReference type="HAMAP-Rule" id="MF_00226"/>
    </source>
</evidence>
<dbReference type="PANTHER" id="PTHR13939:SF0">
    <property type="entry name" value="NMN AMIDOHYDROLASE-LIKE PROTEIN YFAY"/>
    <property type="match status" value="1"/>
</dbReference>
<dbReference type="Gene3D" id="3.90.950.20">
    <property type="entry name" value="CinA-like"/>
    <property type="match status" value="1"/>
</dbReference>
<dbReference type="InterPro" id="IPR041424">
    <property type="entry name" value="CinA_KH"/>
</dbReference>
<evidence type="ECO:0000313" key="3">
    <source>
        <dbReference type="EMBL" id="BBH92538.1"/>
    </source>
</evidence>
<dbReference type="InterPro" id="IPR036653">
    <property type="entry name" value="CinA-like_C"/>
</dbReference>
<dbReference type="Pfam" id="PF00994">
    <property type="entry name" value="MoCF_biosynth"/>
    <property type="match status" value="1"/>
</dbReference>
<reference evidence="3" key="1">
    <citation type="submission" date="2018-12" db="EMBL/GenBank/DDBJ databases">
        <title>Novel natural products biosynthetic potential of the class Ktedonobacteria.</title>
        <authorList>
            <person name="Zheng Y."/>
            <person name="Saitou A."/>
            <person name="Wang C.M."/>
            <person name="Toyoda A."/>
            <person name="Minakuchi Y."/>
            <person name="Sekiguchi Y."/>
            <person name="Ueda K."/>
            <person name="Takano H."/>
            <person name="Sakai Y."/>
            <person name="Yokota A."/>
            <person name="Yabe S."/>
        </authorList>
    </citation>
    <scope>NUCLEOTIDE SEQUENCE</scope>
    <source>
        <strain evidence="3">A3-2</strain>
    </source>
</reference>
<dbReference type="InterPro" id="IPR050101">
    <property type="entry name" value="CinA"/>
</dbReference>
<name>A0A455SYF1_9CHLR</name>
<dbReference type="AlphaFoldDB" id="A0A455SYF1"/>
<dbReference type="EMBL" id="AP019377">
    <property type="protein sequence ID" value="BBH92538.1"/>
    <property type="molecule type" value="Genomic_DNA"/>
</dbReference>
<dbReference type="InterPro" id="IPR036425">
    <property type="entry name" value="MoaB/Mog-like_dom_sf"/>
</dbReference>
<dbReference type="NCBIfam" id="NF001813">
    <property type="entry name" value="PRK00549.1"/>
    <property type="match status" value="1"/>
</dbReference>
<dbReference type="SMART" id="SM00852">
    <property type="entry name" value="MoCF_biosynth"/>
    <property type="match status" value="1"/>
</dbReference>
<feature type="domain" description="MoaB/Mog" evidence="2">
    <location>
        <begin position="4"/>
        <end position="171"/>
    </location>
</feature>
<protein>
    <recommendedName>
        <fullName evidence="1">CinA-like protein</fullName>
    </recommendedName>
</protein>
<dbReference type="SUPFAM" id="SSF53218">
    <property type="entry name" value="Molybdenum cofactor biosynthesis proteins"/>
    <property type="match status" value="1"/>
</dbReference>
<dbReference type="Gene3D" id="3.40.980.10">
    <property type="entry name" value="MoaB/Mog-like domain"/>
    <property type="match status" value="1"/>
</dbReference>